<protein>
    <submittedName>
        <fullName evidence="8">Glycosyl hydrolase family 43</fullName>
    </submittedName>
</protein>
<dbReference type="AlphaFoldDB" id="A0A3N1CSL6"/>
<dbReference type="Gene3D" id="2.60.120.200">
    <property type="match status" value="1"/>
</dbReference>
<keyword evidence="2 8" id="KW-0378">Hydrolase</keyword>
<evidence type="ECO:0000256" key="6">
    <source>
        <dbReference type="SAM" id="SignalP"/>
    </source>
</evidence>
<dbReference type="GO" id="GO:0005975">
    <property type="term" value="P:carbohydrate metabolic process"/>
    <property type="evidence" value="ECO:0007669"/>
    <property type="project" value="InterPro"/>
</dbReference>
<dbReference type="InterPro" id="IPR023296">
    <property type="entry name" value="Glyco_hydro_beta-prop_sf"/>
</dbReference>
<comment type="caution">
    <text evidence="8">The sequence shown here is derived from an EMBL/GenBank/DDBJ whole genome shotgun (WGS) entry which is preliminary data.</text>
</comment>
<dbReference type="Pfam" id="PF04616">
    <property type="entry name" value="Glyco_hydro_43"/>
    <property type="match status" value="1"/>
</dbReference>
<feature type="chain" id="PRO_5038434710" evidence="6">
    <location>
        <begin position="27"/>
        <end position="776"/>
    </location>
</feature>
<proteinExistence type="inferred from homology"/>
<dbReference type="EMBL" id="RJKE01000001">
    <property type="protein sequence ID" value="ROO84311.1"/>
    <property type="molecule type" value="Genomic_DNA"/>
</dbReference>
<evidence type="ECO:0000256" key="2">
    <source>
        <dbReference type="ARBA" id="ARBA00022801"/>
    </source>
</evidence>
<keyword evidence="6" id="KW-0732">Signal</keyword>
<evidence type="ECO:0000256" key="3">
    <source>
        <dbReference type="ARBA" id="ARBA00023295"/>
    </source>
</evidence>
<evidence type="ECO:0000259" key="7">
    <source>
        <dbReference type="Pfam" id="PF17851"/>
    </source>
</evidence>
<evidence type="ECO:0000313" key="9">
    <source>
        <dbReference type="Proteomes" id="UP000272400"/>
    </source>
</evidence>
<accession>A0A3N1CSL6</accession>
<keyword evidence="3" id="KW-0326">Glycosidase</keyword>
<dbReference type="InterPro" id="IPR006710">
    <property type="entry name" value="Glyco_hydro_43"/>
</dbReference>
<dbReference type="InterPro" id="IPR051795">
    <property type="entry name" value="Glycosyl_Hydrlase_43"/>
</dbReference>
<sequence>MGHAGLRARIAVVAAALVAAAGLVGAPQRAALAAPAEGYANPVSAGAVDTLPDPAMIKAKDGAWYAYGTTNAVFIGQGDTRERILPVVRSTDLVHWTYVGEVFPFAQRPSWWPTGTRPWAPDIRYVDGEYHLTYSLSNGGVGLAVSASAAGPWTDGGRLIPAGGSGCPTGNIDQSLFTDVGGQHYLYWGSYDTICVSKMNADATALTGPITQIARGRRAEGGYVVRRDGWYYLFYSDGGCCDGAFSGYTVKAGRADNPLGPFTTPSGADLMDLTSKDGIVLAANGDTWIGPGHNALQTDLSGQDWLVYHAISEDEPDFPPVIGPWGGTLTNLSRRPLLIDRLDWIDGWPVVRAGAGPSTEREEAPVAAFETGGDFNGADALDGWFTDWTVAADPDAGGHLTSPASGASLQLAKKQVKGDVRIEGDLRLGEGTGGAAGLVVAHKNDKNSITAWIDRTRGLFTVATTIKGATTETSAPLPAGFSYTTWQNVAVERRGNEITAALSADRLRDPVAEVAVDLPAGAPDFGRIGAATRGGRVDADNLGAAPLYTPVTERVAEPEPGALLPAYSDEFDGTGRPEAADAAWSWVRGEKATAATTGGGALTWPTQAAELYRTTNTASVLLRDAPEGDYLVETRLTFDGRLGNQQAGLVLYENDDRYFKLAHSVLPLLNNLGFLHVTEFNKEAERPTTTPPEAVSSGPMFGGPAASVLWLRLAYTQVDGQNRVRAASSTDGAHWTWAGSWSTPYRTAPRIGLISLNLPGATAKFDYVRTYELAGS</sequence>
<feature type="active site" description="Proton donor" evidence="4">
    <location>
        <position position="220"/>
    </location>
</feature>
<dbReference type="SUPFAM" id="SSF49899">
    <property type="entry name" value="Concanavalin A-like lectins/glucanases"/>
    <property type="match status" value="1"/>
</dbReference>
<evidence type="ECO:0000256" key="1">
    <source>
        <dbReference type="ARBA" id="ARBA00009865"/>
    </source>
</evidence>
<dbReference type="InterPro" id="IPR013320">
    <property type="entry name" value="ConA-like_dom_sf"/>
</dbReference>
<evidence type="ECO:0000313" key="8">
    <source>
        <dbReference type="EMBL" id="ROO84311.1"/>
    </source>
</evidence>
<feature type="domain" description="Beta-xylosidase C-terminal Concanavalin A-like" evidence="7">
    <location>
        <begin position="578"/>
        <end position="768"/>
    </location>
</feature>
<dbReference type="Proteomes" id="UP000272400">
    <property type="component" value="Unassembled WGS sequence"/>
</dbReference>
<feature type="active site" description="Proton acceptor" evidence="4">
    <location>
        <position position="53"/>
    </location>
</feature>
<keyword evidence="9" id="KW-1185">Reference proteome</keyword>
<dbReference type="PANTHER" id="PTHR42812:SF5">
    <property type="entry name" value="ENDO-ARABINASE"/>
    <property type="match status" value="1"/>
</dbReference>
<dbReference type="SUPFAM" id="SSF75005">
    <property type="entry name" value="Arabinanase/levansucrase/invertase"/>
    <property type="match status" value="1"/>
</dbReference>
<dbReference type="InterPro" id="IPR041542">
    <property type="entry name" value="GH43_C2"/>
</dbReference>
<name>A0A3N1CSL6_9ACTN</name>
<organism evidence="8 9">
    <name type="scientific">Actinocorallia herbida</name>
    <dbReference type="NCBI Taxonomy" id="58109"/>
    <lineage>
        <taxon>Bacteria</taxon>
        <taxon>Bacillati</taxon>
        <taxon>Actinomycetota</taxon>
        <taxon>Actinomycetes</taxon>
        <taxon>Streptosporangiales</taxon>
        <taxon>Thermomonosporaceae</taxon>
        <taxon>Actinocorallia</taxon>
    </lineage>
</organism>
<evidence type="ECO:0000256" key="4">
    <source>
        <dbReference type="PIRSR" id="PIRSR606710-1"/>
    </source>
</evidence>
<reference evidence="8 9" key="1">
    <citation type="submission" date="2018-11" db="EMBL/GenBank/DDBJ databases">
        <title>Sequencing the genomes of 1000 actinobacteria strains.</title>
        <authorList>
            <person name="Klenk H.-P."/>
        </authorList>
    </citation>
    <scope>NUCLEOTIDE SEQUENCE [LARGE SCALE GENOMIC DNA]</scope>
    <source>
        <strain evidence="8 9">DSM 44254</strain>
    </source>
</reference>
<feature type="signal peptide" evidence="6">
    <location>
        <begin position="1"/>
        <end position="26"/>
    </location>
</feature>
<feature type="site" description="Important for catalytic activity, responsible for pKa modulation of the active site Glu and correct orientation of both the proton donor and substrate" evidence="5">
    <location>
        <position position="173"/>
    </location>
</feature>
<gene>
    <name evidence="8" type="ORF">EDD29_1831</name>
</gene>
<evidence type="ECO:0000256" key="5">
    <source>
        <dbReference type="PIRSR" id="PIRSR606710-2"/>
    </source>
</evidence>
<dbReference type="GO" id="GO:0004553">
    <property type="term" value="F:hydrolase activity, hydrolyzing O-glycosyl compounds"/>
    <property type="evidence" value="ECO:0007669"/>
    <property type="project" value="InterPro"/>
</dbReference>
<comment type="similarity">
    <text evidence="1">Belongs to the glycosyl hydrolase 43 family.</text>
</comment>
<dbReference type="Pfam" id="PF17851">
    <property type="entry name" value="GH43_C2"/>
    <property type="match status" value="1"/>
</dbReference>
<dbReference type="CDD" id="cd18616">
    <property type="entry name" value="GH43_ABN-like"/>
    <property type="match status" value="1"/>
</dbReference>
<dbReference type="Gene3D" id="2.115.10.20">
    <property type="entry name" value="Glycosyl hydrolase domain, family 43"/>
    <property type="match status" value="1"/>
</dbReference>
<dbReference type="OrthoDB" id="9801455at2"/>
<dbReference type="Gene3D" id="2.60.120.560">
    <property type="entry name" value="Exo-inulinase, domain 1"/>
    <property type="match status" value="1"/>
</dbReference>
<dbReference type="PANTHER" id="PTHR42812">
    <property type="entry name" value="BETA-XYLOSIDASE"/>
    <property type="match status" value="1"/>
</dbReference>